<keyword evidence="1" id="KW-0472">Membrane</keyword>
<reference evidence="2 3" key="1">
    <citation type="journal article" date="2016" name="Nat. Commun.">
        <title>Thousands of microbial genomes shed light on interconnected biogeochemical processes in an aquifer system.</title>
        <authorList>
            <person name="Anantharaman K."/>
            <person name="Brown C.T."/>
            <person name="Hug L.A."/>
            <person name="Sharon I."/>
            <person name="Castelle C.J."/>
            <person name="Probst A.J."/>
            <person name="Thomas B.C."/>
            <person name="Singh A."/>
            <person name="Wilkins M.J."/>
            <person name="Karaoz U."/>
            <person name="Brodie E.L."/>
            <person name="Williams K.H."/>
            <person name="Hubbard S.S."/>
            <person name="Banfield J.F."/>
        </authorList>
    </citation>
    <scope>NUCLEOTIDE SEQUENCE [LARGE SCALE GENOMIC DNA]</scope>
</reference>
<name>A0A1F7IZG4_9BACT</name>
<dbReference type="InterPro" id="IPR038662">
    <property type="entry name" value="ATP_synth_F0_csu_sf"/>
</dbReference>
<dbReference type="AlphaFoldDB" id="A0A1F7IZG4"/>
<accession>A0A1F7IZG4</accession>
<keyword evidence="1" id="KW-1133">Transmembrane helix</keyword>
<keyword evidence="1" id="KW-0812">Transmembrane</keyword>
<protein>
    <submittedName>
        <fullName evidence="2">Uncharacterized protein</fullName>
    </submittedName>
</protein>
<dbReference type="Gene3D" id="1.20.20.10">
    <property type="entry name" value="F1F0 ATP synthase subunit C"/>
    <property type="match status" value="1"/>
</dbReference>
<dbReference type="Proteomes" id="UP000177141">
    <property type="component" value="Unassembled WGS sequence"/>
</dbReference>
<gene>
    <name evidence="2" type="ORF">A3A93_02870</name>
</gene>
<sequence>MSPRELQTYCYRIFFFVLAFLILVNPVYAQKSASIATYHIIENSNVLDGYIVATEKEKFLISNEAYQPNLIGIVNKQAAIEIRLNNNPDSYPVSTSGQTYVLVSLANGDINSGDYITSSPIEGVGMKATVPGPIIGVALEDAANPDENTISKVKINIQKDYNIDQYNAFGSTGSINPLFGQGFEFIKYLLGAIVLIISLLFSFLYFGRLSMKGVEALGRNPLASRRIQAGIILNVIMAISICLIGLVTAMYIIRS</sequence>
<feature type="transmembrane region" description="Helical" evidence="1">
    <location>
        <begin position="185"/>
        <end position="206"/>
    </location>
</feature>
<organism evidence="2 3">
    <name type="scientific">Candidatus Roizmanbacteria bacterium RIFCSPLOWO2_01_FULL_38_12</name>
    <dbReference type="NCBI Taxonomy" id="1802061"/>
    <lineage>
        <taxon>Bacteria</taxon>
        <taxon>Candidatus Roizmaniibacteriota</taxon>
    </lineage>
</organism>
<comment type="caution">
    <text evidence="2">The sequence shown here is derived from an EMBL/GenBank/DDBJ whole genome shotgun (WGS) entry which is preliminary data.</text>
</comment>
<feature type="transmembrane region" description="Helical" evidence="1">
    <location>
        <begin position="227"/>
        <end position="253"/>
    </location>
</feature>
<evidence type="ECO:0000313" key="2">
    <source>
        <dbReference type="EMBL" id="OGK48749.1"/>
    </source>
</evidence>
<evidence type="ECO:0000256" key="1">
    <source>
        <dbReference type="SAM" id="Phobius"/>
    </source>
</evidence>
<dbReference type="EMBL" id="MGAL01000011">
    <property type="protein sequence ID" value="OGK48749.1"/>
    <property type="molecule type" value="Genomic_DNA"/>
</dbReference>
<evidence type="ECO:0000313" key="3">
    <source>
        <dbReference type="Proteomes" id="UP000177141"/>
    </source>
</evidence>
<proteinExistence type="predicted"/>
<dbReference type="STRING" id="1802061.A3A93_02870"/>